<dbReference type="Proteomes" id="UP000078540">
    <property type="component" value="Unassembled WGS sequence"/>
</dbReference>
<dbReference type="STRING" id="520822.A0A195B1K5"/>
<dbReference type="GO" id="GO:0007165">
    <property type="term" value="P:signal transduction"/>
    <property type="evidence" value="ECO:0007669"/>
    <property type="project" value="UniProtKB-KW"/>
</dbReference>
<dbReference type="GO" id="GO:0005549">
    <property type="term" value="F:odorant binding"/>
    <property type="evidence" value="ECO:0007669"/>
    <property type="project" value="InterPro"/>
</dbReference>
<dbReference type="EMBL" id="KQ976662">
    <property type="protein sequence ID" value="KYM78373.1"/>
    <property type="molecule type" value="Genomic_DNA"/>
</dbReference>
<keyword evidence="8" id="KW-0807">Transducer</keyword>
<keyword evidence="4" id="KW-0552">Olfaction</keyword>
<evidence type="ECO:0000256" key="1">
    <source>
        <dbReference type="ARBA" id="ARBA00004141"/>
    </source>
</evidence>
<keyword evidence="6 9" id="KW-0472">Membrane</keyword>
<gene>
    <name evidence="10" type="ORF">ALC53_11028</name>
</gene>
<evidence type="ECO:0000313" key="11">
    <source>
        <dbReference type="Proteomes" id="UP000078540"/>
    </source>
</evidence>
<evidence type="ECO:0008006" key="12">
    <source>
        <dbReference type="Google" id="ProtNLM"/>
    </source>
</evidence>
<dbReference type="InterPro" id="IPR004117">
    <property type="entry name" value="7tm6_olfct_rcpt"/>
</dbReference>
<dbReference type="PANTHER" id="PTHR21137">
    <property type="entry name" value="ODORANT RECEPTOR"/>
    <property type="match status" value="1"/>
</dbReference>
<feature type="transmembrane region" description="Helical" evidence="9">
    <location>
        <begin position="360"/>
        <end position="384"/>
    </location>
</feature>
<evidence type="ECO:0000256" key="4">
    <source>
        <dbReference type="ARBA" id="ARBA00022725"/>
    </source>
</evidence>
<feature type="transmembrane region" description="Helical" evidence="9">
    <location>
        <begin position="37"/>
        <end position="57"/>
    </location>
</feature>
<feature type="non-terminal residue" evidence="10">
    <location>
        <position position="1"/>
    </location>
</feature>
<dbReference type="Pfam" id="PF02949">
    <property type="entry name" value="7tm_6"/>
    <property type="match status" value="1"/>
</dbReference>
<feature type="transmembrane region" description="Helical" evidence="9">
    <location>
        <begin position="137"/>
        <end position="159"/>
    </location>
</feature>
<feature type="transmembrane region" description="Helical" evidence="9">
    <location>
        <begin position="69"/>
        <end position="88"/>
    </location>
</feature>
<keyword evidence="7" id="KW-0675">Receptor</keyword>
<keyword evidence="2" id="KW-0716">Sensory transduction</keyword>
<protein>
    <recommendedName>
        <fullName evidence="12">Odorant receptor 13a</fullName>
    </recommendedName>
</protein>
<name>A0A195B1K5_9HYME</name>
<reference evidence="10 11" key="1">
    <citation type="submission" date="2015-09" db="EMBL/GenBank/DDBJ databases">
        <title>Atta colombica WGS genome.</title>
        <authorList>
            <person name="Nygaard S."/>
            <person name="Hu H."/>
            <person name="Boomsma J."/>
            <person name="Zhang G."/>
        </authorList>
    </citation>
    <scope>NUCLEOTIDE SEQUENCE [LARGE SCALE GENOMIC DNA]</scope>
    <source>
        <strain evidence="10">Treedump-2</strain>
        <tissue evidence="10">Whole body</tissue>
    </source>
</reference>
<keyword evidence="11" id="KW-1185">Reference proteome</keyword>
<comment type="subcellular location">
    <subcellularLocation>
        <location evidence="1">Membrane</location>
        <topology evidence="1">Multi-pass membrane protein</topology>
    </subcellularLocation>
</comment>
<keyword evidence="3 9" id="KW-0812">Transmembrane</keyword>
<evidence type="ECO:0000256" key="7">
    <source>
        <dbReference type="ARBA" id="ARBA00023170"/>
    </source>
</evidence>
<feature type="transmembrane region" description="Helical" evidence="9">
    <location>
        <begin position="228"/>
        <end position="249"/>
    </location>
</feature>
<evidence type="ECO:0000256" key="5">
    <source>
        <dbReference type="ARBA" id="ARBA00022989"/>
    </source>
</evidence>
<feature type="transmembrane region" description="Helical" evidence="9">
    <location>
        <begin position="94"/>
        <end position="116"/>
    </location>
</feature>
<feature type="transmembrane region" description="Helical" evidence="9">
    <location>
        <begin position="287"/>
        <end position="316"/>
    </location>
</feature>
<organism evidence="10 11">
    <name type="scientific">Atta colombica</name>
    <dbReference type="NCBI Taxonomy" id="520822"/>
    <lineage>
        <taxon>Eukaryota</taxon>
        <taxon>Metazoa</taxon>
        <taxon>Ecdysozoa</taxon>
        <taxon>Arthropoda</taxon>
        <taxon>Hexapoda</taxon>
        <taxon>Insecta</taxon>
        <taxon>Pterygota</taxon>
        <taxon>Neoptera</taxon>
        <taxon>Endopterygota</taxon>
        <taxon>Hymenoptera</taxon>
        <taxon>Apocrita</taxon>
        <taxon>Aculeata</taxon>
        <taxon>Formicoidea</taxon>
        <taxon>Formicidae</taxon>
        <taxon>Myrmicinae</taxon>
        <taxon>Atta</taxon>
    </lineage>
</organism>
<feature type="transmembrane region" description="Helical" evidence="9">
    <location>
        <begin position="171"/>
        <end position="191"/>
    </location>
</feature>
<dbReference type="PANTHER" id="PTHR21137:SF42">
    <property type="entry name" value="ODORANT RECEPTOR 83A"/>
    <property type="match status" value="1"/>
</dbReference>
<evidence type="ECO:0000256" key="9">
    <source>
        <dbReference type="SAM" id="Phobius"/>
    </source>
</evidence>
<evidence type="ECO:0000313" key="10">
    <source>
        <dbReference type="EMBL" id="KYM78373.1"/>
    </source>
</evidence>
<evidence type="ECO:0000256" key="3">
    <source>
        <dbReference type="ARBA" id="ARBA00022692"/>
    </source>
</evidence>
<dbReference type="GO" id="GO:0004984">
    <property type="term" value="F:olfactory receptor activity"/>
    <property type="evidence" value="ECO:0007669"/>
    <property type="project" value="InterPro"/>
</dbReference>
<keyword evidence="5 9" id="KW-1133">Transmembrane helix</keyword>
<accession>A0A195B1K5</accession>
<dbReference type="AlphaFoldDB" id="A0A195B1K5"/>
<evidence type="ECO:0000256" key="8">
    <source>
        <dbReference type="ARBA" id="ARBA00023224"/>
    </source>
</evidence>
<dbReference type="GO" id="GO:0005886">
    <property type="term" value="C:plasma membrane"/>
    <property type="evidence" value="ECO:0007669"/>
    <property type="project" value="TreeGrafter"/>
</dbReference>
<evidence type="ECO:0000256" key="2">
    <source>
        <dbReference type="ARBA" id="ARBA00022606"/>
    </source>
</evidence>
<sequence>IDLEWAISINRCMLKIVGLWPQESKDQHEELLLKLQFLLNIIMLIFVLAIPALVSLIRVWGDMILMIDNLQYTLPLLITMLKVFIMWYKQEVNIILIYLIYYTDLEWAISLNRCMLKIIGLWPKESKIQCEELLSKIRFLFNVIMLIFVLTIPALMSLIKVWGDMILMIDNLQYTLPLLITMLKVFIMWYNKGALSPLIDMIVKDWIKVKMEEERIVMLKQARITRSLAICGALMILSTLLITFGSFLFGKTLRHVTNFTDPVGKHLPIQTYYPHDISNSPNFELTYLIQVIGLTTSGLSYTAVDNFLGLLILHICGQMENLYLRLLNLGKNSNFKELLKHNVKDHIRLIRSIETIDNTFNLMLLGLLFFFGILFCFDGFLIISVSKNNSIAYIILLRSTVDIRLLYY</sequence>
<evidence type="ECO:0000256" key="6">
    <source>
        <dbReference type="ARBA" id="ARBA00023136"/>
    </source>
</evidence>
<proteinExistence type="predicted"/>